<evidence type="ECO:0000313" key="1">
    <source>
        <dbReference type="EMBL" id="CAF1324690.1"/>
    </source>
</evidence>
<gene>
    <name evidence="1" type="ORF">EDS130_LOCUS31858</name>
</gene>
<dbReference type="InterPro" id="IPR047746">
    <property type="entry name" value="Dae2/Tae2-like"/>
</dbReference>
<sequence length="264" mass="29610">MNTPNIVSVQISIDISLELSVFKTQNTLRLELLLADIAVTYSTIVIKEKCMTKCDQTRSSEGLLEDDQSVAGTCIDRHNLKRSEHCVQESELDQSLNDQAQQLTADDELHLIMILVQCGLYISKKSDQNLDGIICSDPDSYEGQSLCDFWGKFMLSDYYILCTSFIGGECGQCVSFIKICTGDRRQTKEWKKGQKVRGADIAYGTAIATFPNGKYYGHAAIYLGQNQAGIQVYDQWRKHPVSRRTIRWNGSGISNNGNSFYVVD</sequence>
<reference evidence="1" key="1">
    <citation type="submission" date="2021-02" db="EMBL/GenBank/DDBJ databases">
        <authorList>
            <person name="Nowell W R."/>
        </authorList>
    </citation>
    <scope>NUCLEOTIDE SEQUENCE</scope>
</reference>
<dbReference type="AlphaFoldDB" id="A0A815FKG0"/>
<comment type="caution">
    <text evidence="1">The sequence shown here is derived from an EMBL/GenBank/DDBJ whole genome shotgun (WGS) entry which is preliminary data.</text>
</comment>
<evidence type="ECO:0000313" key="2">
    <source>
        <dbReference type="Proteomes" id="UP000663852"/>
    </source>
</evidence>
<organism evidence="1 2">
    <name type="scientific">Adineta ricciae</name>
    <name type="common">Rotifer</name>
    <dbReference type="NCBI Taxonomy" id="249248"/>
    <lineage>
        <taxon>Eukaryota</taxon>
        <taxon>Metazoa</taxon>
        <taxon>Spiralia</taxon>
        <taxon>Gnathifera</taxon>
        <taxon>Rotifera</taxon>
        <taxon>Eurotatoria</taxon>
        <taxon>Bdelloidea</taxon>
        <taxon>Adinetida</taxon>
        <taxon>Adinetidae</taxon>
        <taxon>Adineta</taxon>
    </lineage>
</organism>
<dbReference type="NCBIfam" id="NF033857">
    <property type="entry name" value="BPSL0067_fam"/>
    <property type="match status" value="1"/>
</dbReference>
<dbReference type="OrthoDB" id="6478758at2759"/>
<name>A0A815FKG0_ADIRI</name>
<dbReference type="EMBL" id="CAJNOJ010000238">
    <property type="protein sequence ID" value="CAF1324690.1"/>
    <property type="molecule type" value="Genomic_DNA"/>
</dbReference>
<dbReference type="Proteomes" id="UP000663852">
    <property type="component" value="Unassembled WGS sequence"/>
</dbReference>
<accession>A0A815FKG0</accession>
<proteinExistence type="predicted"/>
<protein>
    <submittedName>
        <fullName evidence="1">Uncharacterized protein</fullName>
    </submittedName>
</protein>